<dbReference type="RefSeq" id="WP_203243702.1">
    <property type="nucleotide sequence ID" value="NZ_JAFBRH010000002.1"/>
</dbReference>
<name>A0AAE2VXM1_9RHOB</name>
<keyword evidence="2" id="KW-0966">Cell projection</keyword>
<keyword evidence="2" id="KW-0282">Flagellum</keyword>
<accession>A0AAE2VXM1</accession>
<evidence type="ECO:0000313" key="3">
    <source>
        <dbReference type="Proteomes" id="UP000732193"/>
    </source>
</evidence>
<keyword evidence="3" id="KW-1185">Reference proteome</keyword>
<dbReference type="EMBL" id="JAFBRM010000002">
    <property type="protein sequence ID" value="MBM1713601.1"/>
    <property type="molecule type" value="Genomic_DNA"/>
</dbReference>
<gene>
    <name evidence="2" type="ORF">JQV55_08510</name>
</gene>
<feature type="region of interest" description="Disordered" evidence="1">
    <location>
        <begin position="69"/>
        <end position="92"/>
    </location>
</feature>
<sequence length="120" mass="13504">MAMIIDSVIILLLIGSITYGYIVSRKVRMLMAILKDLEPLVEEFSSAVDKSQDSVSQMRDNIEVAEQVQHAEPEMEPEMAQQTAFSSRRAAPVETPGLRVMRDKKELVRAFFDTQSTAKV</sequence>
<protein>
    <submittedName>
        <fullName evidence="2">Flagellar motor switch protein</fullName>
    </submittedName>
</protein>
<dbReference type="Proteomes" id="UP000732193">
    <property type="component" value="Unassembled WGS sequence"/>
</dbReference>
<reference evidence="2 3" key="1">
    <citation type="submission" date="2021-01" db="EMBL/GenBank/DDBJ databases">
        <title>Diatom-associated Roseobacters Show Island Model of Population Structure.</title>
        <authorList>
            <person name="Qu L."/>
            <person name="Feng X."/>
            <person name="Chen Y."/>
            <person name="Li L."/>
            <person name="Wang X."/>
            <person name="Hu Z."/>
            <person name="Wang H."/>
            <person name="Luo H."/>
        </authorList>
    </citation>
    <scope>NUCLEOTIDE SEQUENCE [LARGE SCALE GENOMIC DNA]</scope>
    <source>
        <strain evidence="2 3">TR60-84</strain>
    </source>
</reference>
<proteinExistence type="predicted"/>
<organism evidence="2 3">
    <name type="scientific">Sulfitobacter geojensis</name>
    <dbReference type="NCBI Taxonomy" id="1342299"/>
    <lineage>
        <taxon>Bacteria</taxon>
        <taxon>Pseudomonadati</taxon>
        <taxon>Pseudomonadota</taxon>
        <taxon>Alphaproteobacteria</taxon>
        <taxon>Rhodobacterales</taxon>
        <taxon>Roseobacteraceae</taxon>
        <taxon>Sulfitobacter</taxon>
    </lineage>
</organism>
<evidence type="ECO:0000313" key="2">
    <source>
        <dbReference type="EMBL" id="MBM1713601.1"/>
    </source>
</evidence>
<keyword evidence="2" id="KW-0969">Cilium</keyword>
<evidence type="ECO:0000256" key="1">
    <source>
        <dbReference type="SAM" id="MobiDB-lite"/>
    </source>
</evidence>
<comment type="caution">
    <text evidence="2">The sequence shown here is derived from an EMBL/GenBank/DDBJ whole genome shotgun (WGS) entry which is preliminary data.</text>
</comment>
<dbReference type="AlphaFoldDB" id="A0AAE2VXM1"/>